<evidence type="ECO:0000256" key="1">
    <source>
        <dbReference type="SAM" id="MobiDB-lite"/>
    </source>
</evidence>
<dbReference type="eggNOG" id="COG5394">
    <property type="taxonomic scope" value="Bacteria"/>
</dbReference>
<reference evidence="3 4" key="1">
    <citation type="journal article" date="2010" name="Stand. Genomic Sci.">
        <title>Complete genome sequence of Haliangium ochraceum type strain (SMP-2).</title>
        <authorList>
            <consortium name="US DOE Joint Genome Institute (JGI-PGF)"/>
            <person name="Ivanova N."/>
            <person name="Daum C."/>
            <person name="Lang E."/>
            <person name="Abt B."/>
            <person name="Kopitz M."/>
            <person name="Saunders E."/>
            <person name="Lapidus A."/>
            <person name="Lucas S."/>
            <person name="Glavina Del Rio T."/>
            <person name="Nolan M."/>
            <person name="Tice H."/>
            <person name="Copeland A."/>
            <person name="Cheng J.F."/>
            <person name="Chen F."/>
            <person name="Bruce D."/>
            <person name="Goodwin L."/>
            <person name="Pitluck S."/>
            <person name="Mavromatis K."/>
            <person name="Pati A."/>
            <person name="Mikhailova N."/>
            <person name="Chen A."/>
            <person name="Palaniappan K."/>
            <person name="Land M."/>
            <person name="Hauser L."/>
            <person name="Chang Y.J."/>
            <person name="Jeffries C.D."/>
            <person name="Detter J.C."/>
            <person name="Brettin T."/>
            <person name="Rohde M."/>
            <person name="Goker M."/>
            <person name="Bristow J."/>
            <person name="Markowitz V."/>
            <person name="Eisen J.A."/>
            <person name="Hugenholtz P."/>
            <person name="Kyrpides N.C."/>
            <person name="Klenk H.P."/>
        </authorList>
    </citation>
    <scope>NUCLEOTIDE SEQUENCE [LARGE SCALE GENOMIC DNA]</scope>
    <source>
        <strain evidence="4">DSM 14365 / CIP 107738 / JCM 11303 / AJ 13395 / SMP-2</strain>
    </source>
</reference>
<organism evidence="3 4">
    <name type="scientific">Haliangium ochraceum (strain DSM 14365 / JCM 11303 / SMP-2)</name>
    <dbReference type="NCBI Taxonomy" id="502025"/>
    <lineage>
        <taxon>Bacteria</taxon>
        <taxon>Pseudomonadati</taxon>
        <taxon>Myxococcota</taxon>
        <taxon>Polyangia</taxon>
        <taxon>Haliangiales</taxon>
        <taxon>Kofleriaceae</taxon>
        <taxon>Haliangium</taxon>
    </lineage>
</organism>
<evidence type="ECO:0000313" key="4">
    <source>
        <dbReference type="Proteomes" id="UP000001880"/>
    </source>
</evidence>
<dbReference type="HOGENOM" id="CLU_089210_2_0_7"/>
<dbReference type="InterPro" id="IPR012909">
    <property type="entry name" value="PHA_DNA-bd_N"/>
</dbReference>
<evidence type="ECO:0000259" key="2">
    <source>
        <dbReference type="Pfam" id="PF07879"/>
    </source>
</evidence>
<feature type="compositionally biased region" description="Low complexity" evidence="1">
    <location>
        <begin position="229"/>
        <end position="244"/>
    </location>
</feature>
<accession>D0LYX5</accession>
<evidence type="ECO:0000313" key="3">
    <source>
        <dbReference type="EMBL" id="ACY14445.1"/>
    </source>
</evidence>
<name>D0LYX5_HALO1</name>
<dbReference type="OrthoDB" id="9795345at2"/>
<gene>
    <name evidence="3" type="ordered locus">Hoch_1898</name>
</gene>
<feature type="region of interest" description="Disordered" evidence="1">
    <location>
        <begin position="119"/>
        <end position="148"/>
    </location>
</feature>
<dbReference type="Pfam" id="PF07879">
    <property type="entry name" value="PHB_acc_N"/>
    <property type="match status" value="1"/>
</dbReference>
<dbReference type="Proteomes" id="UP000001880">
    <property type="component" value="Chromosome"/>
</dbReference>
<protein>
    <submittedName>
        <fullName evidence="3">PHA accumulation regulator DNA-binding protein</fullName>
    </submittedName>
</protein>
<feature type="compositionally biased region" description="Low complexity" evidence="1">
    <location>
        <begin position="120"/>
        <end position="136"/>
    </location>
</feature>
<keyword evidence="4" id="KW-1185">Reference proteome</keyword>
<feature type="compositionally biased region" description="Basic and acidic residues" evidence="1">
    <location>
        <begin position="257"/>
        <end position="270"/>
    </location>
</feature>
<keyword evidence="3" id="KW-0238">DNA-binding</keyword>
<feature type="domain" description="PHA accumulation regulator DNA-binding N-terminal" evidence="2">
    <location>
        <begin position="6"/>
        <end position="65"/>
    </location>
</feature>
<dbReference type="STRING" id="502025.Hoch_1898"/>
<sequence length="270" mass="30397">MTQARIIKRYANRKLYDTQHSRYVTLEQISEMIRHGDDVKIIDNKTKDDLTTVTLAQIIFEEEKKQRSFLSLQTMRNLIQNGGESFAQFVNEAQRRVTNMLPRKREDEDGVEYTLEDAEMAPASASASSEAEVLRAAGDEGSESRRAREGVAALRDLREWVEQSQRTIDDWHRRVDGRIRHVVEGFTPFAGVHKDVKILAERIQALESKLDRLAVEPDLVPDFSHELTPSPSASAVSSAPLDPSQSEVRAAPSAEGTSEHSSPRVDTEVQ</sequence>
<dbReference type="EMBL" id="CP001804">
    <property type="protein sequence ID" value="ACY14445.1"/>
    <property type="molecule type" value="Genomic_DNA"/>
</dbReference>
<dbReference type="GO" id="GO:0003677">
    <property type="term" value="F:DNA binding"/>
    <property type="evidence" value="ECO:0007669"/>
    <property type="project" value="UniProtKB-KW"/>
</dbReference>
<feature type="region of interest" description="Disordered" evidence="1">
    <location>
        <begin position="222"/>
        <end position="270"/>
    </location>
</feature>
<dbReference type="AlphaFoldDB" id="D0LYX5"/>
<dbReference type="RefSeq" id="WP_012827053.1">
    <property type="nucleotide sequence ID" value="NC_013440.1"/>
</dbReference>
<dbReference type="KEGG" id="hoh:Hoch_1898"/>
<proteinExistence type="predicted"/>